<comment type="caution">
    <text evidence="11">The sequence shown here is derived from an EMBL/GenBank/DDBJ whole genome shotgun (WGS) entry which is preliminary data.</text>
</comment>
<feature type="transmembrane region" description="Helical" evidence="8">
    <location>
        <begin position="67"/>
        <end position="89"/>
    </location>
</feature>
<evidence type="ECO:0000259" key="9">
    <source>
        <dbReference type="PROSITE" id="PS50893"/>
    </source>
</evidence>
<dbReference type="Pfam" id="PF00005">
    <property type="entry name" value="ABC_tran"/>
    <property type="match status" value="1"/>
</dbReference>
<dbReference type="EMBL" id="QFNY01000204">
    <property type="protein sequence ID" value="PZO99383.1"/>
    <property type="molecule type" value="Genomic_DNA"/>
</dbReference>
<dbReference type="InterPro" id="IPR050173">
    <property type="entry name" value="ABC_transporter_C-like"/>
</dbReference>
<evidence type="ECO:0000256" key="6">
    <source>
        <dbReference type="ARBA" id="ARBA00022989"/>
    </source>
</evidence>
<dbReference type="SUPFAM" id="SSF90123">
    <property type="entry name" value="ABC transporter transmembrane region"/>
    <property type="match status" value="1"/>
</dbReference>
<proteinExistence type="predicted"/>
<dbReference type="GO" id="GO:0005524">
    <property type="term" value="F:ATP binding"/>
    <property type="evidence" value="ECO:0007669"/>
    <property type="project" value="UniProtKB-KW"/>
</dbReference>
<dbReference type="InterPro" id="IPR017871">
    <property type="entry name" value="ABC_transporter-like_CS"/>
</dbReference>
<dbReference type="InterPro" id="IPR036640">
    <property type="entry name" value="ABC1_TM_sf"/>
</dbReference>
<organism evidence="11 12">
    <name type="scientific">Corynebacterium urealyticum</name>
    <dbReference type="NCBI Taxonomy" id="43771"/>
    <lineage>
        <taxon>Bacteria</taxon>
        <taxon>Bacillati</taxon>
        <taxon>Actinomycetota</taxon>
        <taxon>Actinomycetes</taxon>
        <taxon>Mycobacteriales</taxon>
        <taxon>Corynebacteriaceae</taxon>
        <taxon>Corynebacterium</taxon>
    </lineage>
</organism>
<dbReference type="Proteomes" id="UP000249451">
    <property type="component" value="Unassembled WGS sequence"/>
</dbReference>
<reference evidence="11 12" key="1">
    <citation type="submission" date="2017-11" db="EMBL/GenBank/DDBJ databases">
        <title>Infants hospitalized years apart are colonized by the same room-sourced microbial strains.</title>
        <authorList>
            <person name="Brooks B."/>
            <person name="Olm M.R."/>
            <person name="Firek B.A."/>
            <person name="Baker R."/>
            <person name="Thomas B.C."/>
            <person name="Morowitz M.J."/>
            <person name="Banfield J.F."/>
        </authorList>
    </citation>
    <scope>NUCLEOTIDE SEQUENCE [LARGE SCALE GENOMIC DNA]</scope>
    <source>
        <strain evidence="11">S2_012_000_R3_87</strain>
    </source>
</reference>
<comment type="subcellular location">
    <subcellularLocation>
        <location evidence="1">Cell membrane</location>
        <topology evidence="1">Multi-pass membrane protein</topology>
    </subcellularLocation>
</comment>
<dbReference type="PROSITE" id="PS50893">
    <property type="entry name" value="ABC_TRANSPORTER_2"/>
    <property type="match status" value="1"/>
</dbReference>
<evidence type="ECO:0000256" key="3">
    <source>
        <dbReference type="ARBA" id="ARBA00022692"/>
    </source>
</evidence>
<keyword evidence="4" id="KW-0547">Nucleotide-binding</keyword>
<dbReference type="InterPro" id="IPR011527">
    <property type="entry name" value="ABC1_TM_dom"/>
</dbReference>
<dbReference type="SUPFAM" id="SSF52540">
    <property type="entry name" value="P-loop containing nucleoside triphosphate hydrolases"/>
    <property type="match status" value="1"/>
</dbReference>
<evidence type="ECO:0000256" key="4">
    <source>
        <dbReference type="ARBA" id="ARBA00022741"/>
    </source>
</evidence>
<evidence type="ECO:0000256" key="1">
    <source>
        <dbReference type="ARBA" id="ARBA00004651"/>
    </source>
</evidence>
<evidence type="ECO:0000256" key="5">
    <source>
        <dbReference type="ARBA" id="ARBA00022840"/>
    </source>
</evidence>
<keyword evidence="5" id="KW-0067">ATP-binding</keyword>
<evidence type="ECO:0000313" key="12">
    <source>
        <dbReference type="Proteomes" id="UP000249451"/>
    </source>
</evidence>
<evidence type="ECO:0000259" key="10">
    <source>
        <dbReference type="PROSITE" id="PS50929"/>
    </source>
</evidence>
<feature type="domain" description="ABC transporter" evidence="9">
    <location>
        <begin position="304"/>
        <end position="501"/>
    </location>
</feature>
<dbReference type="AlphaFoldDB" id="A0A2W5B0H9"/>
<evidence type="ECO:0000256" key="2">
    <source>
        <dbReference type="ARBA" id="ARBA00022448"/>
    </source>
</evidence>
<keyword evidence="6 8" id="KW-1133">Transmembrane helix</keyword>
<protein>
    <recommendedName>
        <fullName evidence="13">ABC transporter ATP-binding protein</fullName>
    </recommendedName>
</protein>
<sequence>MNQEQKEKQYFGQPVSWTFGLDKPTLIWVVFSWGASFLQGFLLVLPAKGLELALGGYAQNNLDTEDVILFIAFTVAGPTSLYISQLVMLKANIVHLSSLFSAAVEELSSRGAARPDPDRLQSRLMNDGGALVDTWRSLPNTIFSSFAAFSGAFVVLDDMTVDAMIIIGTTSLCAILSSKWLAGKSSLAWRENMDCLARFSKTMRQRFVPDFADVVEAAAAEQWANQRTRAIGSSYFRTSARQSCYSSTATFVPSLINHLSPAFILLWYLYFAEQDDIATTMAVMTFATLVARPLSNLGDCFEIVKRGSLARETLGSLFHRRDFHLVRDPQEVLNPPNSLVRVTGPSGSGKSTYLKSIILSPNRNIPGQIGYCPQANVFLDGTVAENVEMGRNIPAGEIDKVLDALGITSELQARGGSQAHIDGNGTDISGGQARRISLARAIVGTPLVIALDEPLSGLDNDNANRARALLSGLALKYPFIEVSHQGNVINLPAQTIEVGET</sequence>
<dbReference type="InterPro" id="IPR027417">
    <property type="entry name" value="P-loop_NTPase"/>
</dbReference>
<evidence type="ECO:0000256" key="7">
    <source>
        <dbReference type="ARBA" id="ARBA00023136"/>
    </source>
</evidence>
<evidence type="ECO:0000256" key="8">
    <source>
        <dbReference type="SAM" id="Phobius"/>
    </source>
</evidence>
<dbReference type="GO" id="GO:0005886">
    <property type="term" value="C:plasma membrane"/>
    <property type="evidence" value="ECO:0007669"/>
    <property type="project" value="UniProtKB-SubCell"/>
</dbReference>
<accession>A0A2W5B0H9</accession>
<dbReference type="Gene3D" id="3.40.50.300">
    <property type="entry name" value="P-loop containing nucleotide triphosphate hydrolases"/>
    <property type="match status" value="1"/>
</dbReference>
<keyword evidence="7 8" id="KW-0472">Membrane</keyword>
<dbReference type="PROSITE" id="PS50929">
    <property type="entry name" value="ABC_TM1F"/>
    <property type="match status" value="1"/>
</dbReference>
<dbReference type="GO" id="GO:0140359">
    <property type="term" value="F:ABC-type transporter activity"/>
    <property type="evidence" value="ECO:0007669"/>
    <property type="project" value="InterPro"/>
</dbReference>
<evidence type="ECO:0000313" key="11">
    <source>
        <dbReference type="EMBL" id="PZO99383.1"/>
    </source>
</evidence>
<evidence type="ECO:0008006" key="13">
    <source>
        <dbReference type="Google" id="ProtNLM"/>
    </source>
</evidence>
<name>A0A2W5B0H9_9CORY</name>
<feature type="domain" description="ABC transmembrane type-1" evidence="10">
    <location>
        <begin position="26"/>
        <end position="306"/>
    </location>
</feature>
<keyword evidence="3 8" id="KW-0812">Transmembrane</keyword>
<dbReference type="PROSITE" id="PS00211">
    <property type="entry name" value="ABC_TRANSPORTER_1"/>
    <property type="match status" value="1"/>
</dbReference>
<dbReference type="GO" id="GO:0016887">
    <property type="term" value="F:ATP hydrolysis activity"/>
    <property type="evidence" value="ECO:0007669"/>
    <property type="project" value="InterPro"/>
</dbReference>
<keyword evidence="2" id="KW-0813">Transport</keyword>
<dbReference type="Gene3D" id="1.20.1560.10">
    <property type="entry name" value="ABC transporter type 1, transmembrane domain"/>
    <property type="match status" value="1"/>
</dbReference>
<dbReference type="InterPro" id="IPR003439">
    <property type="entry name" value="ABC_transporter-like_ATP-bd"/>
</dbReference>
<dbReference type="PANTHER" id="PTHR24223">
    <property type="entry name" value="ATP-BINDING CASSETTE SUB-FAMILY C"/>
    <property type="match status" value="1"/>
</dbReference>
<feature type="transmembrane region" description="Helical" evidence="8">
    <location>
        <begin position="26"/>
        <end position="47"/>
    </location>
</feature>
<gene>
    <name evidence="11" type="ORF">DI609_08415</name>
</gene>